<comment type="caution">
    <text evidence="3">The sequence shown here is derived from an EMBL/GenBank/DDBJ whole genome shotgun (WGS) entry which is preliminary data.</text>
</comment>
<reference evidence="3" key="1">
    <citation type="journal article" date="2020" name="mSystems">
        <title>Genome- and Community-Level Interaction Insights into Carbon Utilization and Element Cycling Functions of Hydrothermarchaeota in Hydrothermal Sediment.</title>
        <authorList>
            <person name="Zhou Z."/>
            <person name="Liu Y."/>
            <person name="Xu W."/>
            <person name="Pan J."/>
            <person name="Luo Z.H."/>
            <person name="Li M."/>
        </authorList>
    </citation>
    <scope>NUCLEOTIDE SEQUENCE [LARGE SCALE GENOMIC DNA]</scope>
    <source>
        <strain evidence="3">SpSt-123</strain>
    </source>
</reference>
<dbReference type="PANTHER" id="PTHR30535:SF34">
    <property type="entry name" value="MOLYBDATE-BINDING PROTEIN MOLA"/>
    <property type="match status" value="1"/>
</dbReference>
<dbReference type="PANTHER" id="PTHR30535">
    <property type="entry name" value="VITAMIN B12-BINDING PROTEIN"/>
    <property type="match status" value="1"/>
</dbReference>
<dbReference type="AlphaFoldDB" id="A0A7C1HXJ7"/>
<dbReference type="Pfam" id="PF01497">
    <property type="entry name" value="Peripla_BP_2"/>
    <property type="match status" value="1"/>
</dbReference>
<dbReference type="PROSITE" id="PS50983">
    <property type="entry name" value="FE_B12_PBP"/>
    <property type="match status" value="1"/>
</dbReference>
<feature type="domain" description="Fe/B12 periplasmic-binding" evidence="2">
    <location>
        <begin position="53"/>
        <end position="314"/>
    </location>
</feature>
<dbReference type="InterPro" id="IPR050902">
    <property type="entry name" value="ABC_Transporter_SBP"/>
</dbReference>
<proteinExistence type="predicted"/>
<feature type="transmembrane region" description="Helical" evidence="1">
    <location>
        <begin position="335"/>
        <end position="359"/>
    </location>
</feature>
<keyword evidence="1" id="KW-0812">Transmembrane</keyword>
<gene>
    <name evidence="3" type="ORF">ENO04_06640</name>
</gene>
<evidence type="ECO:0000313" key="3">
    <source>
        <dbReference type="EMBL" id="HDS11266.1"/>
    </source>
</evidence>
<name>A0A7C1HXJ7_9CREN</name>
<dbReference type="InterPro" id="IPR002491">
    <property type="entry name" value="ABC_transptr_periplasmic_BD"/>
</dbReference>
<sequence>MSNRGVIMEKPLLRILVVTLAIVMLASSSMVFAQVVVTDSIGQTVTLAERPSRIVVLSPSITEFLAYIGELDRVVGADSQSMSIVWFMNASALLRERGVVDVGGYWWSAVNVEKILELKPDLVLADKGAHLPLRKIFEDYNLTVIYLNGGSSSSINDVLSDMNIIATVFGKNNYVDKFADEVQSAFLIAQRELMSSTPRKVLVVVGVYNGIWVAGRGTFIDDVLSRLGLENAARTYSWSAVNIEKILEWSPDIVLVTPMGIDEKVLKESGLNMLEGRIHLLNETEADIMLRPGPLIAQAPSVIIKYVELSQAKAPVPTASATTTTSTAGPTGSHLSFPTILTVALIFLVLGALIGRYAWRIK</sequence>
<dbReference type="Gene3D" id="3.40.50.1980">
    <property type="entry name" value="Nitrogenase molybdenum iron protein domain"/>
    <property type="match status" value="2"/>
</dbReference>
<protein>
    <submittedName>
        <fullName evidence="3">Iron ABC transporter substrate-binding protein</fullName>
    </submittedName>
</protein>
<dbReference type="SUPFAM" id="SSF53807">
    <property type="entry name" value="Helical backbone' metal receptor"/>
    <property type="match status" value="1"/>
</dbReference>
<evidence type="ECO:0000259" key="2">
    <source>
        <dbReference type="PROSITE" id="PS50983"/>
    </source>
</evidence>
<dbReference type="EMBL" id="DSDY01000198">
    <property type="protein sequence ID" value="HDS11266.1"/>
    <property type="molecule type" value="Genomic_DNA"/>
</dbReference>
<keyword evidence="1" id="KW-0472">Membrane</keyword>
<keyword evidence="1" id="KW-1133">Transmembrane helix</keyword>
<organism evidence="3">
    <name type="scientific">Fervidicoccus fontis</name>
    <dbReference type="NCBI Taxonomy" id="683846"/>
    <lineage>
        <taxon>Archaea</taxon>
        <taxon>Thermoproteota</taxon>
        <taxon>Thermoprotei</taxon>
        <taxon>Fervidicoccales</taxon>
        <taxon>Fervidicoccaceae</taxon>
        <taxon>Fervidicoccus</taxon>
    </lineage>
</organism>
<evidence type="ECO:0000256" key="1">
    <source>
        <dbReference type="SAM" id="Phobius"/>
    </source>
</evidence>
<accession>A0A7C1HXJ7</accession>